<dbReference type="EMBL" id="WXYO01000006">
    <property type="protein sequence ID" value="NAS13047.1"/>
    <property type="molecule type" value="Genomic_DNA"/>
</dbReference>
<keyword evidence="3 7" id="KW-0812">Transmembrane</keyword>
<keyword evidence="6" id="KW-0175">Coiled coil</keyword>
<evidence type="ECO:0000256" key="1">
    <source>
        <dbReference type="ARBA" id="ARBA00004651"/>
    </source>
</evidence>
<evidence type="ECO:0000256" key="2">
    <source>
        <dbReference type="ARBA" id="ARBA00022475"/>
    </source>
</evidence>
<feature type="transmembrane region" description="Helical" evidence="7">
    <location>
        <begin position="421"/>
        <end position="441"/>
    </location>
</feature>
<feature type="coiled-coil region" evidence="6">
    <location>
        <begin position="386"/>
        <end position="413"/>
    </location>
</feature>
<dbReference type="InterPro" id="IPR005495">
    <property type="entry name" value="LptG/LptF_permease"/>
</dbReference>
<dbReference type="PANTHER" id="PTHR33529:SF6">
    <property type="entry name" value="YJGP_YJGQ FAMILY PERMEASE"/>
    <property type="match status" value="1"/>
</dbReference>
<protein>
    <submittedName>
        <fullName evidence="8">LptF/LptG family permease</fullName>
    </submittedName>
</protein>
<evidence type="ECO:0000313" key="9">
    <source>
        <dbReference type="Proteomes" id="UP000475249"/>
    </source>
</evidence>
<keyword evidence="4 7" id="KW-1133">Transmembrane helix</keyword>
<dbReference type="Proteomes" id="UP000475249">
    <property type="component" value="Unassembled WGS sequence"/>
</dbReference>
<feature type="transmembrane region" description="Helical" evidence="7">
    <location>
        <begin position="12"/>
        <end position="33"/>
    </location>
</feature>
<evidence type="ECO:0000256" key="3">
    <source>
        <dbReference type="ARBA" id="ARBA00022692"/>
    </source>
</evidence>
<gene>
    <name evidence="8" type="ORF">GTQ38_13615</name>
</gene>
<evidence type="ECO:0000256" key="5">
    <source>
        <dbReference type="ARBA" id="ARBA00023136"/>
    </source>
</evidence>
<proteinExistence type="predicted"/>
<organism evidence="8 9">
    <name type="scientific">Poritiphilus flavus</name>
    <dbReference type="NCBI Taxonomy" id="2697053"/>
    <lineage>
        <taxon>Bacteria</taxon>
        <taxon>Pseudomonadati</taxon>
        <taxon>Bacteroidota</taxon>
        <taxon>Flavobacteriia</taxon>
        <taxon>Flavobacteriales</taxon>
        <taxon>Flavobacteriaceae</taxon>
        <taxon>Poritiphilus</taxon>
    </lineage>
</organism>
<keyword evidence="9" id="KW-1185">Reference proteome</keyword>
<dbReference type="GO" id="GO:0015920">
    <property type="term" value="P:lipopolysaccharide transport"/>
    <property type="evidence" value="ECO:0007669"/>
    <property type="project" value="TreeGrafter"/>
</dbReference>
<accession>A0A6L9EEA0</accession>
<dbReference type="AlphaFoldDB" id="A0A6L9EEA0"/>
<dbReference type="PANTHER" id="PTHR33529">
    <property type="entry name" value="SLR0882 PROTEIN-RELATED"/>
    <property type="match status" value="1"/>
</dbReference>
<reference evidence="8 9" key="1">
    <citation type="submission" date="2020-01" db="EMBL/GenBank/DDBJ databases">
        <title>Bacteria diversity of Porities sp.</title>
        <authorList>
            <person name="Wang G."/>
        </authorList>
    </citation>
    <scope>NUCLEOTIDE SEQUENCE [LARGE SCALE GENOMIC DNA]</scope>
    <source>
        <strain evidence="8 9">R33</strain>
    </source>
</reference>
<name>A0A6L9EEA0_9FLAO</name>
<feature type="transmembrane region" description="Helical" evidence="7">
    <location>
        <begin position="479"/>
        <end position="497"/>
    </location>
</feature>
<keyword evidence="2" id="KW-1003">Cell membrane</keyword>
<evidence type="ECO:0000256" key="6">
    <source>
        <dbReference type="SAM" id="Coils"/>
    </source>
</evidence>
<dbReference type="GO" id="GO:0043190">
    <property type="term" value="C:ATP-binding cassette (ABC) transporter complex"/>
    <property type="evidence" value="ECO:0007669"/>
    <property type="project" value="TreeGrafter"/>
</dbReference>
<evidence type="ECO:0000313" key="8">
    <source>
        <dbReference type="EMBL" id="NAS13047.1"/>
    </source>
</evidence>
<evidence type="ECO:0000256" key="7">
    <source>
        <dbReference type="SAM" id="Phobius"/>
    </source>
</evidence>
<comment type="subcellular location">
    <subcellularLocation>
        <location evidence="1">Cell membrane</location>
        <topology evidence="1">Multi-pass membrane protein</topology>
    </subcellularLocation>
</comment>
<feature type="transmembrane region" description="Helical" evidence="7">
    <location>
        <begin position="64"/>
        <end position="81"/>
    </location>
</feature>
<sequence>MRILDQYILGRWLYNFFSSFVILMFIFIFQTIWLFIDDLAGRGLDIVIIGKFLFYLMPNLTEKVLPLTVLLSSIITFGTFAENYEFAAMKASGISLQRSMLPLIVLVTFLGGLTFYFANSVIPASEQKIYNLRRNIAKVKPAAVIEEGVFSDFEGMNIKVDSKSGENDRFLENVIIHKKSDLQKNTTVIKAKTGELISSEGSEIIQLVLKDGHYYEDIVTKNNKSRQKFPFAKSNFETYTINIEIPENDQDLEEDRNIRTDKMKNIYRLRKDIDSLQENNIKVINAFSKNITTRVGAFVPLHPKDTTKVKADDDMEGDSISPAEKELRIKQSIQVRKSKVLLSPMAKVASVQDSNKVENSARLENAMDIVKLYQPWKQNQILSTAKSNISNILNSVSNKKEELERRYKIYNMHILSLHKKYALAFSCIILFFVGAPLGAIIRKGGLGLPMVIAIVLFLAYYFIGVFAGNYSKEGNIHPILGAWLSTLIMLPLGVFLTKRATADKGLMTFGHVIDAIKELFRKKKKAES</sequence>
<keyword evidence="5 7" id="KW-0472">Membrane</keyword>
<evidence type="ECO:0000256" key="4">
    <source>
        <dbReference type="ARBA" id="ARBA00022989"/>
    </source>
</evidence>
<comment type="caution">
    <text evidence="8">The sequence shown here is derived from an EMBL/GenBank/DDBJ whole genome shotgun (WGS) entry which is preliminary data.</text>
</comment>
<feature type="transmembrane region" description="Helical" evidence="7">
    <location>
        <begin position="447"/>
        <end position="467"/>
    </location>
</feature>
<feature type="transmembrane region" description="Helical" evidence="7">
    <location>
        <begin position="101"/>
        <end position="124"/>
    </location>
</feature>
<dbReference type="Pfam" id="PF03739">
    <property type="entry name" value="LptF_LptG"/>
    <property type="match status" value="1"/>
</dbReference>